<dbReference type="Proteomes" id="UP000029040">
    <property type="component" value="Unassembled WGS sequence"/>
</dbReference>
<evidence type="ECO:0000313" key="3">
    <source>
        <dbReference type="Proteomes" id="UP000029040"/>
    </source>
</evidence>
<keyword evidence="1" id="KW-1133">Transmembrane helix</keyword>
<comment type="caution">
    <text evidence="2">The sequence shown here is derived from an EMBL/GenBank/DDBJ whole genome shotgun (WGS) entry which is preliminary data.</text>
</comment>
<name>A0A087CQ91_9BIFI</name>
<dbReference type="AlphaFoldDB" id="A0A087CQ91"/>
<evidence type="ECO:0000313" key="2">
    <source>
        <dbReference type="EMBL" id="KFI85441.1"/>
    </source>
</evidence>
<feature type="transmembrane region" description="Helical" evidence="1">
    <location>
        <begin position="41"/>
        <end position="63"/>
    </location>
</feature>
<organism evidence="2 3">
    <name type="scientific">Bifidobacterium pullorum subsp. saeculare DSM 6531 = LMG 14934</name>
    <dbReference type="NCBI Taxonomy" id="1437611"/>
    <lineage>
        <taxon>Bacteria</taxon>
        <taxon>Bacillati</taxon>
        <taxon>Actinomycetota</taxon>
        <taxon>Actinomycetes</taxon>
        <taxon>Bifidobacteriales</taxon>
        <taxon>Bifidobacteriaceae</taxon>
        <taxon>Bifidobacterium</taxon>
    </lineage>
</organism>
<keyword evidence="1" id="KW-0812">Transmembrane</keyword>
<accession>A0A087CQ91</accession>
<gene>
    <name evidence="2" type="ORF">BSAE_1295</name>
</gene>
<dbReference type="EMBL" id="JGZM01000008">
    <property type="protein sequence ID" value="KFI85441.1"/>
    <property type="molecule type" value="Genomic_DNA"/>
</dbReference>
<keyword evidence="1" id="KW-0472">Membrane</keyword>
<protein>
    <submittedName>
        <fullName evidence="2">Uncharacterized protein</fullName>
    </submittedName>
</protein>
<reference evidence="2 3" key="1">
    <citation type="submission" date="2014-03" db="EMBL/GenBank/DDBJ databases">
        <title>Genomics of Bifidobacteria.</title>
        <authorList>
            <person name="Ventura M."/>
            <person name="Milani C."/>
            <person name="Lugli G.A."/>
        </authorList>
    </citation>
    <scope>NUCLEOTIDE SEQUENCE [LARGE SCALE GENOMIC DNA]</scope>
    <source>
        <strain evidence="2 3">LMG 14934</strain>
    </source>
</reference>
<evidence type="ECO:0000256" key="1">
    <source>
        <dbReference type="SAM" id="Phobius"/>
    </source>
</evidence>
<proteinExistence type="predicted"/>
<sequence length="235" mass="24338">MMFRWRALPWLSRMAGAVGSVLAAIGRRASALPAACVAMALTAAMVFAAVPAGMAAAAAPAYVSASLFKVADGTGHGTSNQTFVNAASGFEVGDNSPDDGVVSSGDLVLYRLDLGFTAASARSVRVRWDLADAPYLEGGTEFCYSGAQVTASVQDDGSCVFTVPAGVAESVSRQIVLRGRDTGARVVEGQQARLWVERVSRARNGSWVADGEKQMRPADPVTVVSAPACCCAADR</sequence>